<keyword evidence="11 18" id="KW-0573">Peptidoglycan synthesis</keyword>
<comment type="subcellular location">
    <subcellularLocation>
        <location evidence="1 18">Cytoplasm</location>
    </subcellularLocation>
</comment>
<feature type="binding site" evidence="18">
    <location>
        <position position="176"/>
    </location>
    <ligand>
        <name>UDP-N-acetyl-alpha-D-glucosamine</name>
        <dbReference type="ChEBI" id="CHEBI:57705"/>
    </ligand>
</feature>
<dbReference type="RefSeq" id="WP_116393179.1">
    <property type="nucleotide sequence ID" value="NZ_QUQO01000002.1"/>
</dbReference>
<evidence type="ECO:0000256" key="9">
    <source>
        <dbReference type="ARBA" id="ARBA00022842"/>
    </source>
</evidence>
<dbReference type="NCBIfam" id="NF010933">
    <property type="entry name" value="PRK14353.1"/>
    <property type="match status" value="1"/>
</dbReference>
<feature type="region of interest" description="N-acetyltransferase" evidence="18">
    <location>
        <begin position="257"/>
        <end position="450"/>
    </location>
</feature>
<dbReference type="InParanoid" id="A0A371R7P0"/>
<feature type="binding site" evidence="18">
    <location>
        <begin position="375"/>
        <end position="376"/>
    </location>
    <ligand>
        <name>acetyl-CoA</name>
        <dbReference type="ChEBI" id="CHEBI:57288"/>
    </ligand>
</feature>
<comment type="cofactor">
    <cofactor evidence="18">
        <name>Mg(2+)</name>
        <dbReference type="ChEBI" id="CHEBI:18420"/>
    </cofactor>
    <text evidence="18">Binds 1 Mg(2+) ion per subunit.</text>
</comment>
<organism evidence="20 21">
    <name type="scientific">Parvularcula marina</name>
    <dbReference type="NCBI Taxonomy" id="2292771"/>
    <lineage>
        <taxon>Bacteria</taxon>
        <taxon>Pseudomonadati</taxon>
        <taxon>Pseudomonadota</taxon>
        <taxon>Alphaproteobacteria</taxon>
        <taxon>Parvularculales</taxon>
        <taxon>Parvularculaceae</taxon>
        <taxon>Parvularcula</taxon>
    </lineage>
</organism>
<dbReference type="GO" id="GO:0008360">
    <property type="term" value="P:regulation of cell shape"/>
    <property type="evidence" value="ECO:0007669"/>
    <property type="project" value="UniProtKB-KW"/>
</dbReference>
<evidence type="ECO:0000256" key="10">
    <source>
        <dbReference type="ARBA" id="ARBA00022960"/>
    </source>
</evidence>
<sequence>MTELKTELACVILAAGHGSRMNSSLPKVLHQVGHRPMLHHVMALGQTLGAARQVVVVGAGGEAVAAAAKEFDDNAAIAVQDPPQGTGHAVQMALPALEGFNGTVLILYADTPLMRAETAAALIGTVTEGAALSVLGFETDEPGAYGRLITDEKGDLDRIVEFKDASEDERAVTLCNAGLMAAPATLLREHLPKLSNDNAQGEYYLTDLPAMAKAAGGRCAIVRAGIDETSGVNRRTELAAAEAVFQHRRREEMMDAGVTLIDPSSVWFAHDTQIAQDVVIGPHVVFGPGVTVGEGVRIEAFSHLEGCTVQASASIGPYARLRPGTDVGEGAKIGNFVETKKAVLGPGAKVSHLTYLGDAQIGAEANIGAGTITCNYDGYDKHLTVIGEGAFVGSNSSLVAPVTIGKGAYVGSGSVVTKSVPDDALTVARGRQMTKEDWAKSFRARKEPKE</sequence>
<name>A0A371R7P0_9PROT</name>
<dbReference type="UniPathway" id="UPA00973"/>
<comment type="function">
    <text evidence="17 18">Catalyzes the last two sequential reactions in the de novo biosynthetic pathway for UDP-N-acetylglucosamine (UDP-GlcNAc). The C-terminal domain catalyzes the transfer of acetyl group from acetyl coenzyme A to glucosamine-1-phosphate (GlcN-1-P) to produce N-acetylglucosamine-1-phosphate (GlcNAc-1-P), which is converted into UDP-GlcNAc by the transfer of uridine 5-monophosphate (from uridine 5-triphosphate), a reaction catalyzed by the N-terminal domain.</text>
</comment>
<dbReference type="GO" id="GO:0009245">
    <property type="term" value="P:lipid A biosynthetic process"/>
    <property type="evidence" value="ECO:0007669"/>
    <property type="project" value="UniProtKB-UniRule"/>
</dbReference>
<dbReference type="PANTHER" id="PTHR43584">
    <property type="entry name" value="NUCLEOTIDYL TRANSFERASE"/>
    <property type="match status" value="1"/>
</dbReference>
<dbReference type="InterPro" id="IPR005882">
    <property type="entry name" value="Bifunctional_GlmU"/>
</dbReference>
<evidence type="ECO:0000256" key="8">
    <source>
        <dbReference type="ARBA" id="ARBA00022737"/>
    </source>
</evidence>
<protein>
    <recommendedName>
        <fullName evidence="18">Bifunctional protein GlmU</fullName>
    </recommendedName>
    <domain>
        <recommendedName>
            <fullName evidence="18">UDP-N-acetylglucosamine pyrophosphorylase</fullName>
            <ecNumber evidence="18">2.7.7.23</ecNumber>
        </recommendedName>
        <alternativeName>
            <fullName evidence="18">N-acetylglucosamine-1-phosphate uridyltransferase</fullName>
        </alternativeName>
    </domain>
    <domain>
        <recommendedName>
            <fullName evidence="18">Glucosamine-1-phosphate N-acetyltransferase</fullName>
            <ecNumber evidence="18">2.3.1.157</ecNumber>
        </recommendedName>
    </domain>
</protein>
<dbReference type="InterPro" id="IPR025877">
    <property type="entry name" value="MobA-like_NTP_Trfase"/>
</dbReference>
<feature type="binding site" evidence="18">
    <location>
        <position position="394"/>
    </location>
    <ligand>
        <name>acetyl-CoA</name>
        <dbReference type="ChEBI" id="CHEBI:57288"/>
    </ligand>
</feature>
<dbReference type="GO" id="GO:0005737">
    <property type="term" value="C:cytoplasm"/>
    <property type="evidence" value="ECO:0007669"/>
    <property type="project" value="UniProtKB-SubCell"/>
</dbReference>
<evidence type="ECO:0000256" key="16">
    <source>
        <dbReference type="ARBA" id="ARBA00048493"/>
    </source>
</evidence>
<dbReference type="HAMAP" id="MF_01631">
    <property type="entry name" value="GlmU"/>
    <property type="match status" value="1"/>
</dbReference>
<feature type="binding site" evidence="18">
    <location>
        <position position="233"/>
    </location>
    <ligand>
        <name>Mg(2+)</name>
        <dbReference type="ChEBI" id="CHEBI:18420"/>
    </ligand>
</feature>
<feature type="binding site" evidence="18">
    <location>
        <begin position="85"/>
        <end position="86"/>
    </location>
    <ligand>
        <name>UDP-N-acetyl-alpha-D-glucosamine</name>
        <dbReference type="ChEBI" id="CHEBI:57705"/>
    </ligand>
</feature>
<dbReference type="OrthoDB" id="9775031at2"/>
<keyword evidence="7 18" id="KW-0479">Metal-binding</keyword>
<keyword evidence="4 18" id="KW-0963">Cytoplasm</keyword>
<evidence type="ECO:0000256" key="7">
    <source>
        <dbReference type="ARBA" id="ARBA00022723"/>
    </source>
</evidence>
<dbReference type="UniPathway" id="UPA00113">
    <property type="reaction ID" value="UER00532"/>
</dbReference>
<comment type="caution">
    <text evidence="18">Lacks conserved residue(s) required for the propagation of feature annotation.</text>
</comment>
<keyword evidence="12 18" id="KW-0511">Multifunctional enzyme</keyword>
<feature type="binding site" evidence="18">
    <location>
        <position position="322"/>
    </location>
    <ligand>
        <name>UDP-N-acetyl-alpha-D-glucosamine</name>
        <dbReference type="ChEBI" id="CHEBI:57705"/>
    </ligand>
</feature>
<comment type="similarity">
    <text evidence="2 18">In the C-terminal section; belongs to the transferase hexapeptide repeat family.</text>
</comment>
<dbReference type="InterPro" id="IPR011004">
    <property type="entry name" value="Trimer_LpxA-like_sf"/>
</dbReference>
<keyword evidence="14 18" id="KW-0961">Cell wall biogenesis/degradation</keyword>
<dbReference type="Gene3D" id="2.160.10.10">
    <property type="entry name" value="Hexapeptide repeat proteins"/>
    <property type="match status" value="1"/>
</dbReference>
<dbReference type="SUPFAM" id="SSF51161">
    <property type="entry name" value="Trimeric LpxA-like enzymes"/>
    <property type="match status" value="1"/>
</dbReference>
<dbReference type="Pfam" id="PF00132">
    <property type="entry name" value="Hexapep"/>
    <property type="match status" value="2"/>
</dbReference>
<evidence type="ECO:0000256" key="6">
    <source>
        <dbReference type="ARBA" id="ARBA00022695"/>
    </source>
</evidence>
<evidence type="ECO:0000256" key="2">
    <source>
        <dbReference type="ARBA" id="ARBA00007707"/>
    </source>
</evidence>
<reference evidence="20 21" key="1">
    <citation type="submission" date="2018-08" db="EMBL/GenBank/DDBJ databases">
        <title>Parvularcula sp. SM1705, isolated from surface water of the South Sea China.</title>
        <authorList>
            <person name="Sun L."/>
        </authorList>
    </citation>
    <scope>NUCLEOTIDE SEQUENCE [LARGE SCALE GENOMIC DNA]</scope>
    <source>
        <strain evidence="20 21">SM1705</strain>
    </source>
</reference>
<feature type="binding site" evidence="18">
    <location>
        <position position="412"/>
    </location>
    <ligand>
        <name>acetyl-CoA</name>
        <dbReference type="ChEBI" id="CHEBI:57288"/>
    </ligand>
</feature>
<comment type="subunit">
    <text evidence="18">Homotrimer.</text>
</comment>
<dbReference type="GO" id="GO:0003977">
    <property type="term" value="F:UDP-N-acetylglucosamine diphosphorylase activity"/>
    <property type="evidence" value="ECO:0007669"/>
    <property type="project" value="UniProtKB-UniRule"/>
</dbReference>
<feature type="binding site" evidence="18">
    <location>
        <position position="80"/>
    </location>
    <ligand>
        <name>UDP-N-acetyl-alpha-D-glucosamine</name>
        <dbReference type="ChEBI" id="CHEBI:57705"/>
    </ligand>
</feature>
<evidence type="ECO:0000256" key="18">
    <source>
        <dbReference type="HAMAP-Rule" id="MF_01631"/>
    </source>
</evidence>
<evidence type="ECO:0000256" key="11">
    <source>
        <dbReference type="ARBA" id="ARBA00022984"/>
    </source>
</evidence>
<comment type="catalytic activity">
    <reaction evidence="15 18">
        <text>alpha-D-glucosamine 1-phosphate + acetyl-CoA = N-acetyl-alpha-D-glucosamine 1-phosphate + CoA + H(+)</text>
        <dbReference type="Rhea" id="RHEA:13725"/>
        <dbReference type="ChEBI" id="CHEBI:15378"/>
        <dbReference type="ChEBI" id="CHEBI:57287"/>
        <dbReference type="ChEBI" id="CHEBI:57288"/>
        <dbReference type="ChEBI" id="CHEBI:57776"/>
        <dbReference type="ChEBI" id="CHEBI:58516"/>
        <dbReference type="EC" id="2.3.1.157"/>
    </reaction>
</comment>
<keyword evidence="9 18" id="KW-0460">Magnesium</keyword>
<dbReference type="InterPro" id="IPR018357">
    <property type="entry name" value="Hexapep_transf_CS"/>
</dbReference>
<keyword evidence="6 18" id="KW-0548">Nucleotidyltransferase</keyword>
<dbReference type="EC" id="2.7.7.23" evidence="18"/>
<dbReference type="GO" id="GO:0009252">
    <property type="term" value="P:peptidoglycan biosynthetic process"/>
    <property type="evidence" value="ECO:0007669"/>
    <property type="project" value="UniProtKB-UniRule"/>
</dbReference>
<dbReference type="Gene3D" id="3.90.550.10">
    <property type="entry name" value="Spore Coat Polysaccharide Biosynthesis Protein SpsA, Chain A"/>
    <property type="match status" value="1"/>
</dbReference>
<keyword evidence="13 18" id="KW-0012">Acyltransferase</keyword>
<dbReference type="Proteomes" id="UP000264589">
    <property type="component" value="Unassembled WGS sequence"/>
</dbReference>
<dbReference type="CDD" id="cd02540">
    <property type="entry name" value="GT2_GlmU_N_bac"/>
    <property type="match status" value="1"/>
</dbReference>
<feature type="active site" description="Proton acceptor" evidence="18">
    <location>
        <position position="352"/>
    </location>
</feature>
<comment type="pathway">
    <text evidence="18">Nucleotide-sugar biosynthesis; UDP-N-acetyl-alpha-D-glucosamine biosynthesis; N-acetyl-alpha-D-glucosamine 1-phosphate from alpha-D-glucosamine 6-phosphate (route II): step 2/2.</text>
</comment>
<dbReference type="GO" id="GO:0000287">
    <property type="term" value="F:magnesium ion binding"/>
    <property type="evidence" value="ECO:0007669"/>
    <property type="project" value="UniProtKB-UniRule"/>
</dbReference>
<dbReference type="InterPro" id="IPR001451">
    <property type="entry name" value="Hexapep"/>
</dbReference>
<dbReference type="FunCoup" id="A0A371R7P0">
    <property type="interactions" value="473"/>
</dbReference>
<keyword evidence="5 18" id="KW-0808">Transferase</keyword>
<evidence type="ECO:0000259" key="19">
    <source>
        <dbReference type="Pfam" id="PF12804"/>
    </source>
</evidence>
<evidence type="ECO:0000256" key="13">
    <source>
        <dbReference type="ARBA" id="ARBA00023315"/>
    </source>
</evidence>
<keyword evidence="10 18" id="KW-0133">Cell shape</keyword>
<feature type="binding site" evidence="18">
    <location>
        <position position="27"/>
    </location>
    <ligand>
        <name>UDP-N-acetyl-alpha-D-glucosamine</name>
        <dbReference type="ChEBI" id="CHEBI:57705"/>
    </ligand>
</feature>
<keyword evidence="21" id="KW-1185">Reference proteome</keyword>
<comment type="pathway">
    <text evidence="18">Bacterial outer membrane biogenesis; LPS lipid A biosynthesis.</text>
</comment>
<dbReference type="EC" id="2.3.1.157" evidence="18"/>
<comment type="similarity">
    <text evidence="3 18">In the N-terminal section; belongs to the N-acetylglucosamine-1-phosphate uridyltransferase family.</text>
</comment>
<evidence type="ECO:0000256" key="1">
    <source>
        <dbReference type="ARBA" id="ARBA00004496"/>
    </source>
</evidence>
<dbReference type="AlphaFoldDB" id="A0A371R7P0"/>
<accession>A0A371R7P0</accession>
<dbReference type="GO" id="GO:0006048">
    <property type="term" value="P:UDP-N-acetylglucosamine biosynthetic process"/>
    <property type="evidence" value="ECO:0007669"/>
    <property type="project" value="UniProtKB-UniPathway"/>
</dbReference>
<dbReference type="PROSITE" id="PS00101">
    <property type="entry name" value="HEXAPEP_TRANSFERASES"/>
    <property type="match status" value="1"/>
</dbReference>
<dbReference type="Pfam" id="PF12804">
    <property type="entry name" value="NTP_transf_3"/>
    <property type="match status" value="1"/>
</dbReference>
<dbReference type="PANTHER" id="PTHR43584:SF3">
    <property type="entry name" value="BIFUNCTIONAL PROTEIN GLMU"/>
    <property type="match status" value="1"/>
</dbReference>
<evidence type="ECO:0000256" key="15">
    <source>
        <dbReference type="ARBA" id="ARBA00048247"/>
    </source>
</evidence>
<dbReference type="GO" id="GO:0071555">
    <property type="term" value="P:cell wall organization"/>
    <property type="evidence" value="ECO:0007669"/>
    <property type="project" value="UniProtKB-KW"/>
</dbReference>
<feature type="binding site" evidence="18">
    <location>
        <position position="429"/>
    </location>
    <ligand>
        <name>acetyl-CoA</name>
        <dbReference type="ChEBI" id="CHEBI:57288"/>
    </ligand>
</feature>
<feature type="binding site" evidence="18">
    <location>
        <position position="233"/>
    </location>
    <ligand>
        <name>UDP-N-acetyl-alpha-D-glucosamine</name>
        <dbReference type="ChEBI" id="CHEBI:57705"/>
    </ligand>
</feature>
<evidence type="ECO:0000256" key="5">
    <source>
        <dbReference type="ARBA" id="ARBA00022679"/>
    </source>
</evidence>
<dbReference type="CDD" id="cd03353">
    <property type="entry name" value="LbH_GlmU_C"/>
    <property type="match status" value="1"/>
</dbReference>
<evidence type="ECO:0000256" key="4">
    <source>
        <dbReference type="ARBA" id="ARBA00022490"/>
    </source>
</evidence>
<dbReference type="GO" id="GO:0019134">
    <property type="term" value="F:glucosamine-1-phosphate N-acetyltransferase activity"/>
    <property type="evidence" value="ECO:0007669"/>
    <property type="project" value="UniProtKB-UniRule"/>
</dbReference>
<comment type="caution">
    <text evidence="20">The sequence shown here is derived from an EMBL/GenBank/DDBJ whole genome shotgun (WGS) entry which is preliminary data.</text>
</comment>
<evidence type="ECO:0000256" key="12">
    <source>
        <dbReference type="ARBA" id="ARBA00023268"/>
    </source>
</evidence>
<evidence type="ECO:0000313" key="20">
    <source>
        <dbReference type="EMBL" id="RFB01463.1"/>
    </source>
</evidence>
<dbReference type="NCBIfam" id="TIGR01173">
    <property type="entry name" value="glmU"/>
    <property type="match status" value="1"/>
</dbReference>
<feature type="binding site" evidence="18">
    <location>
        <position position="355"/>
    </location>
    <ligand>
        <name>UDP-N-acetyl-alpha-D-glucosamine</name>
        <dbReference type="ChEBI" id="CHEBI:57705"/>
    </ligand>
</feature>
<comment type="pathway">
    <text evidence="18">Nucleotide-sugar biosynthesis; UDP-N-acetyl-alpha-D-glucosamine biosynthesis; UDP-N-acetyl-alpha-D-glucosamine from N-acetyl-alpha-D-glucosamine 1-phosphate: step 1/1.</text>
</comment>
<comment type="catalytic activity">
    <reaction evidence="16 18">
        <text>N-acetyl-alpha-D-glucosamine 1-phosphate + UTP + H(+) = UDP-N-acetyl-alpha-D-glucosamine + diphosphate</text>
        <dbReference type="Rhea" id="RHEA:13509"/>
        <dbReference type="ChEBI" id="CHEBI:15378"/>
        <dbReference type="ChEBI" id="CHEBI:33019"/>
        <dbReference type="ChEBI" id="CHEBI:46398"/>
        <dbReference type="ChEBI" id="CHEBI:57705"/>
        <dbReference type="ChEBI" id="CHEBI:57776"/>
        <dbReference type="EC" id="2.7.7.23"/>
    </reaction>
</comment>
<evidence type="ECO:0000256" key="14">
    <source>
        <dbReference type="ARBA" id="ARBA00023316"/>
    </source>
</evidence>
<gene>
    <name evidence="18 20" type="primary">glmU</name>
    <name evidence="20" type="ORF">DX908_14335</name>
</gene>
<feature type="binding site" evidence="18">
    <location>
        <position position="369"/>
    </location>
    <ligand>
        <name>acetyl-CoA</name>
        <dbReference type="ChEBI" id="CHEBI:57288"/>
    </ligand>
</feature>
<proteinExistence type="inferred from homology"/>
<feature type="domain" description="MobA-like NTP transferase" evidence="19">
    <location>
        <begin position="10"/>
        <end position="137"/>
    </location>
</feature>
<feature type="binding site" evidence="18">
    <location>
        <position position="146"/>
    </location>
    <ligand>
        <name>UDP-N-acetyl-alpha-D-glucosamine</name>
        <dbReference type="ChEBI" id="CHEBI:57705"/>
    </ligand>
</feature>
<dbReference type="GO" id="GO:0016020">
    <property type="term" value="C:membrane"/>
    <property type="evidence" value="ECO:0007669"/>
    <property type="project" value="GOC"/>
</dbReference>
<feature type="region of interest" description="Linker" evidence="18">
    <location>
        <begin position="236"/>
        <end position="256"/>
    </location>
</feature>
<dbReference type="InterPro" id="IPR050065">
    <property type="entry name" value="GlmU-like"/>
</dbReference>
<dbReference type="EMBL" id="QUQO01000002">
    <property type="protein sequence ID" value="RFB01463.1"/>
    <property type="molecule type" value="Genomic_DNA"/>
</dbReference>
<feature type="binding site" evidence="18">
    <location>
        <begin position="13"/>
        <end position="16"/>
    </location>
    <ligand>
        <name>UDP-N-acetyl-alpha-D-glucosamine</name>
        <dbReference type="ChEBI" id="CHEBI:57705"/>
    </ligand>
</feature>
<feature type="binding site" evidence="18">
    <location>
        <position position="366"/>
    </location>
    <ligand>
        <name>UDP-N-acetyl-alpha-D-glucosamine</name>
        <dbReference type="ChEBI" id="CHEBI:57705"/>
    </ligand>
</feature>
<evidence type="ECO:0000256" key="17">
    <source>
        <dbReference type="ARBA" id="ARBA00049628"/>
    </source>
</evidence>
<feature type="binding site" evidence="18">
    <location>
        <position position="161"/>
    </location>
    <ligand>
        <name>UDP-N-acetyl-alpha-D-glucosamine</name>
        <dbReference type="ChEBI" id="CHEBI:57705"/>
    </ligand>
</feature>
<feature type="binding site" evidence="18">
    <location>
        <position position="110"/>
    </location>
    <ligand>
        <name>Mg(2+)</name>
        <dbReference type="ChEBI" id="CHEBI:18420"/>
    </ligand>
</feature>
<keyword evidence="8 18" id="KW-0677">Repeat</keyword>
<evidence type="ECO:0000256" key="3">
    <source>
        <dbReference type="ARBA" id="ARBA00007947"/>
    </source>
</evidence>
<dbReference type="InterPro" id="IPR038009">
    <property type="entry name" value="GlmU_C_LbH"/>
</dbReference>
<feature type="region of interest" description="Pyrophosphorylase" evidence="18">
    <location>
        <begin position="1"/>
        <end position="235"/>
    </location>
</feature>
<dbReference type="SUPFAM" id="SSF53448">
    <property type="entry name" value="Nucleotide-diphospho-sugar transferases"/>
    <property type="match status" value="1"/>
</dbReference>
<evidence type="ECO:0000313" key="21">
    <source>
        <dbReference type="Proteomes" id="UP000264589"/>
    </source>
</evidence>
<dbReference type="GO" id="GO:0000902">
    <property type="term" value="P:cell morphogenesis"/>
    <property type="evidence" value="ECO:0007669"/>
    <property type="project" value="UniProtKB-UniRule"/>
</dbReference>
<dbReference type="InterPro" id="IPR029044">
    <property type="entry name" value="Nucleotide-diphossugar_trans"/>
</dbReference>
<feature type="binding site" evidence="18">
    <location>
        <position position="340"/>
    </location>
    <ligand>
        <name>UDP-N-acetyl-alpha-D-glucosamine</name>
        <dbReference type="ChEBI" id="CHEBI:57705"/>
    </ligand>
</feature>